<reference evidence="1" key="1">
    <citation type="journal article" date="2003" name="Genome Biol.">
        <title>An integrated gene annotation and transcriptional profiling approach towards the full gene content of the Drosophila genome.</title>
        <authorList>
            <person name="Hild M."/>
            <person name="Beckmann B."/>
            <person name="Haas S.A."/>
            <person name="Koch B."/>
            <person name="Solovyev V."/>
            <person name="Busold C."/>
            <person name="Fellenberg K."/>
            <person name="Boutros M."/>
            <person name="Vingron M."/>
            <person name="Sauer F."/>
            <person name="Hoheisel J.D."/>
            <person name="Paro R."/>
        </authorList>
    </citation>
    <scope>NUCLEOTIDE SEQUENCE</scope>
</reference>
<protein>
    <submittedName>
        <fullName evidence="1">HDC17718</fullName>
    </submittedName>
</protein>
<gene>
    <name evidence="1" type="ORF">HDC17718</name>
</gene>
<organism evidence="1">
    <name type="scientific">Drosophila melanogaster</name>
    <name type="common">Fruit fly</name>
    <dbReference type="NCBI Taxonomy" id="7227"/>
    <lineage>
        <taxon>Eukaryota</taxon>
        <taxon>Metazoa</taxon>
        <taxon>Ecdysozoa</taxon>
        <taxon>Arthropoda</taxon>
        <taxon>Hexapoda</taxon>
        <taxon>Insecta</taxon>
        <taxon>Pterygota</taxon>
        <taxon>Neoptera</taxon>
        <taxon>Endopterygota</taxon>
        <taxon>Diptera</taxon>
        <taxon>Brachycera</taxon>
        <taxon>Muscomorpha</taxon>
        <taxon>Ephydroidea</taxon>
        <taxon>Drosophilidae</taxon>
        <taxon>Drosophila</taxon>
        <taxon>Sophophora</taxon>
    </lineage>
</organism>
<proteinExistence type="predicted"/>
<name>Q6IIL1_DROME</name>
<sequence>MQRCTYTVAILVVNDVNLYQISDWRITRNQCEIKLRNIHELYLRHNPSETSAFHCHQPTASTAVNLNGFISPTTHMPTTWSRSSKCLVAIEVEMVVDLKLERRSHIIHQPLARGG</sequence>
<dbReference type="EMBL" id="BK003055">
    <property type="protein sequence ID" value="DAA03255.1"/>
    <property type="molecule type" value="Genomic_DNA"/>
</dbReference>
<accession>Q6IIL1</accession>
<dbReference type="AlphaFoldDB" id="Q6IIL1"/>
<evidence type="ECO:0000313" key="1">
    <source>
        <dbReference type="EMBL" id="DAA03255.1"/>
    </source>
</evidence>